<dbReference type="PANTHER" id="PTHR43385">
    <property type="entry name" value="RIBOFLAVIN TRANSPORTER RIBJ"/>
    <property type="match status" value="1"/>
</dbReference>
<organism evidence="8 9">
    <name type="scientific">Hyphomonas pacifica</name>
    <dbReference type="NCBI Taxonomy" id="1280941"/>
    <lineage>
        <taxon>Bacteria</taxon>
        <taxon>Pseudomonadati</taxon>
        <taxon>Pseudomonadota</taxon>
        <taxon>Alphaproteobacteria</taxon>
        <taxon>Hyphomonadales</taxon>
        <taxon>Hyphomonadaceae</taxon>
        <taxon>Hyphomonas</taxon>
    </lineage>
</organism>
<accession>A0A8B2PT50</accession>
<dbReference type="InterPro" id="IPR052983">
    <property type="entry name" value="MFS_Riboflavin_Transporter"/>
</dbReference>
<dbReference type="InterPro" id="IPR011701">
    <property type="entry name" value="MFS"/>
</dbReference>
<keyword evidence="4 6" id="KW-1133">Transmembrane helix</keyword>
<keyword evidence="2" id="KW-0813">Transport</keyword>
<feature type="transmembrane region" description="Helical" evidence="6">
    <location>
        <begin position="178"/>
        <end position="199"/>
    </location>
</feature>
<evidence type="ECO:0000256" key="6">
    <source>
        <dbReference type="SAM" id="Phobius"/>
    </source>
</evidence>
<dbReference type="InterPro" id="IPR020846">
    <property type="entry name" value="MFS_dom"/>
</dbReference>
<feature type="transmembrane region" description="Helical" evidence="6">
    <location>
        <begin position="147"/>
        <end position="172"/>
    </location>
</feature>
<dbReference type="AlphaFoldDB" id="A0A8B2PT50"/>
<reference evidence="8 9" key="1">
    <citation type="submission" date="2013-04" db="EMBL/GenBank/DDBJ databases">
        <title>Hyphomonas sp. T24B3 Genome Sequencing.</title>
        <authorList>
            <person name="Lai Q."/>
            <person name="Shao Z."/>
        </authorList>
    </citation>
    <scope>NUCLEOTIDE SEQUENCE [LARGE SCALE GENOMIC DNA]</scope>
    <source>
        <strain evidence="8 9">T24B3</strain>
    </source>
</reference>
<gene>
    <name evidence="8" type="ORF">HY3_16085</name>
</gene>
<dbReference type="GO" id="GO:0016020">
    <property type="term" value="C:membrane"/>
    <property type="evidence" value="ECO:0007669"/>
    <property type="project" value="UniProtKB-SubCell"/>
</dbReference>
<keyword evidence="3 6" id="KW-0812">Transmembrane</keyword>
<dbReference type="PANTHER" id="PTHR43385:SF1">
    <property type="entry name" value="RIBOFLAVIN TRANSPORTER RIBJ"/>
    <property type="match status" value="1"/>
</dbReference>
<name>A0A8B2PT50_9PROT</name>
<evidence type="ECO:0000256" key="4">
    <source>
        <dbReference type="ARBA" id="ARBA00022989"/>
    </source>
</evidence>
<comment type="caution">
    <text evidence="8">The sequence shown here is derived from an EMBL/GenBank/DDBJ whole genome shotgun (WGS) entry which is preliminary data.</text>
</comment>
<feature type="transmembrane region" description="Helical" evidence="6">
    <location>
        <begin position="334"/>
        <end position="355"/>
    </location>
</feature>
<dbReference type="InterPro" id="IPR036259">
    <property type="entry name" value="MFS_trans_sf"/>
</dbReference>
<feature type="transmembrane region" description="Helical" evidence="6">
    <location>
        <begin position="367"/>
        <end position="390"/>
    </location>
</feature>
<evidence type="ECO:0000313" key="9">
    <source>
        <dbReference type="Proteomes" id="UP000249123"/>
    </source>
</evidence>
<feature type="domain" description="Major facilitator superfamily (MFS) profile" evidence="7">
    <location>
        <begin position="22"/>
        <end position="422"/>
    </location>
</feature>
<feature type="transmembrane region" description="Helical" evidence="6">
    <location>
        <begin position="58"/>
        <end position="77"/>
    </location>
</feature>
<evidence type="ECO:0000256" key="2">
    <source>
        <dbReference type="ARBA" id="ARBA00022448"/>
    </source>
</evidence>
<keyword evidence="5 6" id="KW-0472">Membrane</keyword>
<feature type="transmembrane region" description="Helical" evidence="6">
    <location>
        <begin position="396"/>
        <end position="418"/>
    </location>
</feature>
<evidence type="ECO:0000313" key="8">
    <source>
        <dbReference type="EMBL" id="RAN31897.1"/>
    </source>
</evidence>
<protein>
    <recommendedName>
        <fullName evidence="7">Major facilitator superfamily (MFS) profile domain-containing protein</fullName>
    </recommendedName>
</protein>
<dbReference type="PROSITE" id="PS50850">
    <property type="entry name" value="MFS"/>
    <property type="match status" value="1"/>
</dbReference>
<proteinExistence type="predicted"/>
<feature type="transmembrane region" description="Helical" evidence="6">
    <location>
        <begin position="306"/>
        <end position="328"/>
    </location>
</feature>
<evidence type="ECO:0000256" key="5">
    <source>
        <dbReference type="ARBA" id="ARBA00023136"/>
    </source>
</evidence>
<sequence>MMTPNVTPGQSERSSGYYGWKVLFGAAIGLAFSPGPVSLVLVGALAPSLGEKFGWGMGQVMFSLTLLNLGSVIAAPLAGRLLDKIGARALLFSSLIMLAISVVGWGVWADTLTKFYAVAILYGVATIGAQSLTYNKLLTTWFDENRGIALGVASSGLGLGYTFLPLLVGFGIEHYGAVGASIFLALMIIVFPLAINVLVAHPRPVAIDEVKVLDEGEGRSDDLSSLHIGLTLREAASTPAFWCLAASIFLVSVIATGIVPQFRALGRDLQYSPEAIATVASVFGFATLGGRLLVGWLFDRFFAPRVTFIFFVLAAIGYALAAFCVINGSNWPVLTVAVILMGLGFGAESDLVGYLASRYFGIRHFGAIYGCLLSIFILGAAAGPFMYGVMRDQTGGYGPVLLGCAVAGLAAAFILLLLPRFPEPADLLRKSSRQ</sequence>
<evidence type="ECO:0000259" key="7">
    <source>
        <dbReference type="PROSITE" id="PS50850"/>
    </source>
</evidence>
<feature type="transmembrane region" description="Helical" evidence="6">
    <location>
        <begin position="115"/>
        <end position="135"/>
    </location>
</feature>
<dbReference type="Gene3D" id="1.20.1250.20">
    <property type="entry name" value="MFS general substrate transporter like domains"/>
    <property type="match status" value="2"/>
</dbReference>
<dbReference type="OrthoDB" id="9796632at2"/>
<feature type="transmembrane region" description="Helical" evidence="6">
    <location>
        <begin position="22"/>
        <end position="46"/>
    </location>
</feature>
<dbReference type="Proteomes" id="UP000249123">
    <property type="component" value="Unassembled WGS sequence"/>
</dbReference>
<evidence type="ECO:0000256" key="1">
    <source>
        <dbReference type="ARBA" id="ARBA00004141"/>
    </source>
</evidence>
<evidence type="ECO:0000256" key="3">
    <source>
        <dbReference type="ARBA" id="ARBA00022692"/>
    </source>
</evidence>
<dbReference type="Pfam" id="PF07690">
    <property type="entry name" value="MFS_1"/>
    <property type="match status" value="1"/>
</dbReference>
<dbReference type="EMBL" id="AWFB01000042">
    <property type="protein sequence ID" value="RAN31897.1"/>
    <property type="molecule type" value="Genomic_DNA"/>
</dbReference>
<dbReference type="GO" id="GO:0022857">
    <property type="term" value="F:transmembrane transporter activity"/>
    <property type="evidence" value="ECO:0007669"/>
    <property type="project" value="InterPro"/>
</dbReference>
<dbReference type="SUPFAM" id="SSF103473">
    <property type="entry name" value="MFS general substrate transporter"/>
    <property type="match status" value="1"/>
</dbReference>
<comment type="subcellular location">
    <subcellularLocation>
        <location evidence="1">Membrane</location>
        <topology evidence="1">Multi-pass membrane protein</topology>
    </subcellularLocation>
</comment>
<feature type="transmembrane region" description="Helical" evidence="6">
    <location>
        <begin position="89"/>
        <end position="109"/>
    </location>
</feature>
<feature type="transmembrane region" description="Helical" evidence="6">
    <location>
        <begin position="240"/>
        <end position="263"/>
    </location>
</feature>
<keyword evidence="9" id="KW-1185">Reference proteome</keyword>
<feature type="transmembrane region" description="Helical" evidence="6">
    <location>
        <begin position="275"/>
        <end position="294"/>
    </location>
</feature>